<evidence type="ECO:0000313" key="12">
    <source>
        <dbReference type="Proteomes" id="UP000255234"/>
    </source>
</evidence>
<dbReference type="PANTHER" id="PTHR30566:SF25">
    <property type="entry name" value="INNER MEMBRANE PROTEIN"/>
    <property type="match status" value="1"/>
</dbReference>
<dbReference type="STRING" id="1122216.GCA_000423385_01350"/>
<dbReference type="InterPro" id="IPR010920">
    <property type="entry name" value="LSM_dom_sf"/>
</dbReference>
<accession>A0A378NQZ8</accession>
<dbReference type="InterPro" id="IPR006685">
    <property type="entry name" value="MscS_channel_2nd"/>
</dbReference>
<evidence type="ECO:0000256" key="5">
    <source>
        <dbReference type="ARBA" id="ARBA00022989"/>
    </source>
</evidence>
<keyword evidence="3" id="KW-1003">Cell membrane</keyword>
<evidence type="ECO:0000259" key="9">
    <source>
        <dbReference type="Pfam" id="PF21082"/>
    </source>
</evidence>
<dbReference type="SUPFAM" id="SSF82861">
    <property type="entry name" value="Mechanosensitive channel protein MscS (YggB), transmembrane region"/>
    <property type="match status" value="1"/>
</dbReference>
<dbReference type="Gene3D" id="1.10.287.1260">
    <property type="match status" value="1"/>
</dbReference>
<feature type="transmembrane region" description="Helical" evidence="7">
    <location>
        <begin position="123"/>
        <end position="143"/>
    </location>
</feature>
<dbReference type="Pfam" id="PF00924">
    <property type="entry name" value="MS_channel_2nd"/>
    <property type="match status" value="1"/>
</dbReference>
<reference evidence="11 12" key="1">
    <citation type="submission" date="2018-06" db="EMBL/GenBank/DDBJ databases">
        <authorList>
            <consortium name="Pathogen Informatics"/>
            <person name="Doyle S."/>
        </authorList>
    </citation>
    <scope>NUCLEOTIDE SEQUENCE [LARGE SCALE GENOMIC DNA]</scope>
    <source>
        <strain evidence="11 12">NCTC10571</strain>
    </source>
</reference>
<comment type="similarity">
    <text evidence="2">Belongs to the MscS (TC 1.A.23) family.</text>
</comment>
<dbReference type="GO" id="GO:0055085">
    <property type="term" value="P:transmembrane transport"/>
    <property type="evidence" value="ECO:0007669"/>
    <property type="project" value="InterPro"/>
</dbReference>
<evidence type="ECO:0000256" key="6">
    <source>
        <dbReference type="ARBA" id="ARBA00023136"/>
    </source>
</evidence>
<feature type="transmembrane region" description="Helical" evidence="7">
    <location>
        <begin position="50"/>
        <end position="72"/>
    </location>
</feature>
<evidence type="ECO:0000256" key="3">
    <source>
        <dbReference type="ARBA" id="ARBA00022475"/>
    </source>
</evidence>
<feature type="domain" description="Mechanosensitive ion channel transmembrane helices 2/3" evidence="10">
    <location>
        <begin position="128"/>
        <end position="169"/>
    </location>
</feature>
<keyword evidence="6 7" id="KW-0472">Membrane</keyword>
<comment type="subcellular location">
    <subcellularLocation>
        <location evidence="1">Cell membrane</location>
        <topology evidence="1">Multi-pass membrane protein</topology>
    </subcellularLocation>
</comment>
<feature type="transmembrane region" description="Helical" evidence="7">
    <location>
        <begin position="84"/>
        <end position="102"/>
    </location>
</feature>
<dbReference type="InterPro" id="IPR049142">
    <property type="entry name" value="MS_channel_1st"/>
</dbReference>
<dbReference type="PANTHER" id="PTHR30566">
    <property type="entry name" value="YNAI-RELATED MECHANOSENSITIVE ION CHANNEL"/>
    <property type="match status" value="1"/>
</dbReference>
<keyword evidence="4 7" id="KW-0812">Transmembrane</keyword>
<evidence type="ECO:0000313" key="11">
    <source>
        <dbReference type="EMBL" id="STY70089.1"/>
    </source>
</evidence>
<dbReference type="Pfam" id="PF21082">
    <property type="entry name" value="MS_channel_3rd"/>
    <property type="match status" value="1"/>
</dbReference>
<proteinExistence type="inferred from homology"/>
<feature type="transmembrane region" description="Helical" evidence="7">
    <location>
        <begin position="12"/>
        <end position="30"/>
    </location>
</feature>
<gene>
    <name evidence="11" type="primary">mscS</name>
    <name evidence="11" type="ORF">NCTC10571_00191</name>
</gene>
<organism evidence="11 12">
    <name type="scientific">Megamonas hypermegale</name>
    <dbReference type="NCBI Taxonomy" id="158847"/>
    <lineage>
        <taxon>Bacteria</taxon>
        <taxon>Bacillati</taxon>
        <taxon>Bacillota</taxon>
        <taxon>Negativicutes</taxon>
        <taxon>Selenomonadales</taxon>
        <taxon>Selenomonadaceae</taxon>
        <taxon>Megamonas</taxon>
    </lineage>
</organism>
<dbReference type="Pfam" id="PF21088">
    <property type="entry name" value="MS_channel_1st"/>
    <property type="match status" value="1"/>
</dbReference>
<dbReference type="SUPFAM" id="SSF50182">
    <property type="entry name" value="Sm-like ribonucleoproteins"/>
    <property type="match status" value="1"/>
</dbReference>
<evidence type="ECO:0000259" key="8">
    <source>
        <dbReference type="Pfam" id="PF00924"/>
    </source>
</evidence>
<evidence type="ECO:0000256" key="7">
    <source>
        <dbReference type="SAM" id="Phobius"/>
    </source>
</evidence>
<dbReference type="Gene3D" id="3.30.70.100">
    <property type="match status" value="1"/>
</dbReference>
<dbReference type="InterPro" id="IPR049278">
    <property type="entry name" value="MS_channel_C"/>
</dbReference>
<feature type="domain" description="Mechanosensitive ion channel MscS" evidence="8">
    <location>
        <begin position="170"/>
        <end position="237"/>
    </location>
</feature>
<evidence type="ECO:0000256" key="1">
    <source>
        <dbReference type="ARBA" id="ARBA00004651"/>
    </source>
</evidence>
<name>A0A378NQZ8_9FIRM</name>
<dbReference type="SUPFAM" id="SSF82689">
    <property type="entry name" value="Mechanosensitive channel protein MscS (YggB), C-terminal domain"/>
    <property type="match status" value="1"/>
</dbReference>
<dbReference type="Proteomes" id="UP000255234">
    <property type="component" value="Unassembled WGS sequence"/>
</dbReference>
<sequence>MATMSFEHLLDILFVPICIQIGALIVGSFLSRLINRYLQSNVNRDSWQYIFVNALKGLPISWCSGVGLYWTINSLSIPETISRLLSYLLFAVIIFTLTRVIARTLSGMIDFYTMRSDQNMPKTSLLNNLINILVYSMGALIVLQYCGISVAPILTALGVGGMAVALGLQDTLANIFAGLHLILSKQLRLNDYIKLSTGEEGRVSDITWRFTTLQSVSNNVVVVPNQSISKAIITNYSMPLQDITVSVAIGVSYDSDLDKVEAVCIRTAKEILSKLDPEVKAEPVVRFNLFADSSINFNVIMHVSEFTNQYIVKHEFIKAITKEFRKENIEIPFPVRTIINNKE</sequence>
<dbReference type="InterPro" id="IPR011014">
    <property type="entry name" value="MscS_channel_TM-2"/>
</dbReference>
<evidence type="ECO:0000256" key="4">
    <source>
        <dbReference type="ARBA" id="ARBA00022692"/>
    </source>
</evidence>
<dbReference type="Gene3D" id="2.30.30.60">
    <property type="match status" value="1"/>
</dbReference>
<dbReference type="EMBL" id="UGPP01000001">
    <property type="protein sequence ID" value="STY70089.1"/>
    <property type="molecule type" value="Genomic_DNA"/>
</dbReference>
<evidence type="ECO:0000256" key="2">
    <source>
        <dbReference type="ARBA" id="ARBA00008017"/>
    </source>
</evidence>
<keyword evidence="5 7" id="KW-1133">Transmembrane helix</keyword>
<dbReference type="InterPro" id="IPR023408">
    <property type="entry name" value="MscS_beta-dom_sf"/>
</dbReference>
<dbReference type="AlphaFoldDB" id="A0A378NQZ8"/>
<protein>
    <submittedName>
        <fullName evidence="11">Small-conductance mechanosensitive channel</fullName>
    </submittedName>
</protein>
<feature type="domain" description="Mechanosensitive ion channel MscS C-terminal" evidence="9">
    <location>
        <begin position="245"/>
        <end position="331"/>
    </location>
</feature>
<dbReference type="GO" id="GO:0005886">
    <property type="term" value="C:plasma membrane"/>
    <property type="evidence" value="ECO:0007669"/>
    <property type="project" value="UniProtKB-SubCell"/>
</dbReference>
<evidence type="ECO:0000259" key="10">
    <source>
        <dbReference type="Pfam" id="PF21088"/>
    </source>
</evidence>
<dbReference type="InterPro" id="IPR011066">
    <property type="entry name" value="MscS_channel_C_sf"/>
</dbReference>